<evidence type="ECO:0000256" key="5">
    <source>
        <dbReference type="HAMAP-Rule" id="MF_01114"/>
    </source>
</evidence>
<dbReference type="Pfam" id="PF21982">
    <property type="entry name" value="RecX_HTH1"/>
    <property type="match status" value="1"/>
</dbReference>
<dbReference type="Gene3D" id="1.10.10.10">
    <property type="entry name" value="Winged helix-like DNA-binding domain superfamily/Winged helix DNA-binding domain"/>
    <property type="match status" value="1"/>
</dbReference>
<dbReference type="KEGG" id="bsto:C0V70_00825"/>
<dbReference type="AlphaFoldDB" id="A0A2K9NMD9"/>
<dbReference type="Pfam" id="PF21981">
    <property type="entry name" value="RecX_HTH3"/>
    <property type="match status" value="1"/>
</dbReference>
<protein>
    <recommendedName>
        <fullName evidence="3 5">Regulatory protein RecX</fullName>
    </recommendedName>
</protein>
<dbReference type="InterPro" id="IPR036388">
    <property type="entry name" value="WH-like_DNA-bd_sf"/>
</dbReference>
<evidence type="ECO:0000256" key="3">
    <source>
        <dbReference type="ARBA" id="ARBA00018111"/>
    </source>
</evidence>
<comment type="function">
    <text evidence="5">Modulates RecA activity.</text>
</comment>
<dbReference type="GO" id="GO:0006282">
    <property type="term" value="P:regulation of DNA repair"/>
    <property type="evidence" value="ECO:0007669"/>
    <property type="project" value="UniProtKB-UniRule"/>
</dbReference>
<dbReference type="PANTHER" id="PTHR33602">
    <property type="entry name" value="REGULATORY PROTEIN RECX FAMILY PROTEIN"/>
    <property type="match status" value="1"/>
</dbReference>
<accession>A0A2K9NMD9</accession>
<dbReference type="InterPro" id="IPR053926">
    <property type="entry name" value="RecX_HTH_1st"/>
</dbReference>
<dbReference type="GO" id="GO:0005737">
    <property type="term" value="C:cytoplasm"/>
    <property type="evidence" value="ECO:0007669"/>
    <property type="project" value="UniProtKB-SubCell"/>
</dbReference>
<name>A0A2K9NMD9_BACTC</name>
<organism evidence="8 9">
    <name type="scientific">Bacteriovorax stolpii</name>
    <name type="common">Bdellovibrio stolpii</name>
    <dbReference type="NCBI Taxonomy" id="960"/>
    <lineage>
        <taxon>Bacteria</taxon>
        <taxon>Pseudomonadati</taxon>
        <taxon>Bdellovibrionota</taxon>
        <taxon>Bacteriovoracia</taxon>
        <taxon>Bacteriovoracales</taxon>
        <taxon>Bacteriovoracaceae</taxon>
        <taxon>Bacteriovorax</taxon>
    </lineage>
</organism>
<proteinExistence type="inferred from homology"/>
<dbReference type="PANTHER" id="PTHR33602:SF1">
    <property type="entry name" value="REGULATORY PROTEIN RECX FAMILY PROTEIN"/>
    <property type="match status" value="1"/>
</dbReference>
<feature type="domain" description="RecX third three-helical" evidence="6">
    <location>
        <begin position="100"/>
        <end position="147"/>
    </location>
</feature>
<evidence type="ECO:0000259" key="7">
    <source>
        <dbReference type="Pfam" id="PF21982"/>
    </source>
</evidence>
<feature type="domain" description="RecX first three-helical" evidence="7">
    <location>
        <begin position="5"/>
        <end position="42"/>
    </location>
</feature>
<evidence type="ECO:0000313" key="8">
    <source>
        <dbReference type="EMBL" id="AUN96673.1"/>
    </source>
</evidence>
<evidence type="ECO:0000313" key="9">
    <source>
        <dbReference type="Proteomes" id="UP000235584"/>
    </source>
</evidence>
<dbReference type="Proteomes" id="UP000235584">
    <property type="component" value="Chromosome"/>
</dbReference>
<keyword evidence="4 5" id="KW-0963">Cytoplasm</keyword>
<evidence type="ECO:0000256" key="4">
    <source>
        <dbReference type="ARBA" id="ARBA00022490"/>
    </source>
</evidence>
<evidence type="ECO:0000256" key="2">
    <source>
        <dbReference type="ARBA" id="ARBA00009695"/>
    </source>
</evidence>
<reference evidence="8 9" key="1">
    <citation type="submission" date="2018-01" db="EMBL/GenBank/DDBJ databases">
        <title>Complete genome sequence of Bacteriovorax stolpii DSM12778.</title>
        <authorList>
            <person name="Tang B."/>
            <person name="Chang J."/>
        </authorList>
    </citation>
    <scope>NUCLEOTIDE SEQUENCE [LARGE SCALE GENOMIC DNA]</scope>
    <source>
        <strain evidence="8 9">DSM 12778</strain>
    </source>
</reference>
<dbReference type="HAMAP" id="MF_01114">
    <property type="entry name" value="RecX"/>
    <property type="match status" value="1"/>
</dbReference>
<gene>
    <name evidence="5" type="primary">recX</name>
    <name evidence="8" type="ORF">C0V70_00825</name>
</gene>
<evidence type="ECO:0000256" key="1">
    <source>
        <dbReference type="ARBA" id="ARBA00004496"/>
    </source>
</evidence>
<dbReference type="InterPro" id="IPR003783">
    <property type="entry name" value="Regulatory_RecX"/>
</dbReference>
<dbReference type="RefSeq" id="WP_102241968.1">
    <property type="nucleotide sequence ID" value="NZ_CP025704.1"/>
</dbReference>
<comment type="similarity">
    <text evidence="2 5">Belongs to the RecX family.</text>
</comment>
<sequence length="163" mass="19036">MSKQAYSYLVKLLSSRDYSEHKLREKLREKKFPANEIEDALNEIKERGFLREEAYSEARIKGFMSKGYSASFIKQKLQQEKLDVSEEYIYEIFDEHRVSEAEQIKKLLAKKLKGLSEDKEEAHKERQKAIRFALSKGHNPGAVFKILKSNFNSAGIEIEPELF</sequence>
<keyword evidence="9" id="KW-1185">Reference proteome</keyword>
<dbReference type="InterPro" id="IPR053925">
    <property type="entry name" value="RecX_HTH_3rd"/>
</dbReference>
<comment type="subcellular location">
    <subcellularLocation>
        <location evidence="1 5">Cytoplasm</location>
    </subcellularLocation>
</comment>
<dbReference type="EMBL" id="CP025704">
    <property type="protein sequence ID" value="AUN96673.1"/>
    <property type="molecule type" value="Genomic_DNA"/>
</dbReference>
<evidence type="ECO:0000259" key="6">
    <source>
        <dbReference type="Pfam" id="PF21981"/>
    </source>
</evidence>